<dbReference type="Pfam" id="PF01694">
    <property type="entry name" value="Rhomboid"/>
    <property type="match status" value="1"/>
</dbReference>
<dbReference type="PANTHER" id="PTHR43066">
    <property type="entry name" value="RHOMBOID-RELATED PROTEIN"/>
    <property type="match status" value="1"/>
</dbReference>
<feature type="transmembrane region" description="Helical" evidence="8">
    <location>
        <begin position="173"/>
        <end position="200"/>
    </location>
</feature>
<evidence type="ECO:0000313" key="11">
    <source>
        <dbReference type="Proteomes" id="UP000028582"/>
    </source>
</evidence>
<dbReference type="GO" id="GO:0006508">
    <property type="term" value="P:proteolysis"/>
    <property type="evidence" value="ECO:0007669"/>
    <property type="project" value="UniProtKB-KW"/>
</dbReference>
<keyword evidence="5" id="KW-0378">Hydrolase</keyword>
<keyword evidence="3" id="KW-0645">Protease</keyword>
<evidence type="ECO:0000313" key="10">
    <source>
        <dbReference type="EMBL" id="ETO76978.1"/>
    </source>
</evidence>
<name>A0A081ADL7_PHYNI</name>
<dbReference type="InterPro" id="IPR022764">
    <property type="entry name" value="Peptidase_S54_rhomboid_dom"/>
</dbReference>
<keyword evidence="7 8" id="KW-0472">Membrane</keyword>
<comment type="similarity">
    <text evidence="2">Belongs to the peptidase S54 family.</text>
</comment>
<dbReference type="EMBL" id="ANJA01001494">
    <property type="protein sequence ID" value="ETO76978.1"/>
    <property type="molecule type" value="Genomic_DNA"/>
</dbReference>
<proteinExistence type="inferred from homology"/>
<dbReference type="PANTHER" id="PTHR43066:SF1">
    <property type="entry name" value="RHOMBOID PROTEIN 2"/>
    <property type="match status" value="1"/>
</dbReference>
<evidence type="ECO:0000256" key="7">
    <source>
        <dbReference type="ARBA" id="ARBA00023136"/>
    </source>
</evidence>
<evidence type="ECO:0000256" key="4">
    <source>
        <dbReference type="ARBA" id="ARBA00022692"/>
    </source>
</evidence>
<evidence type="ECO:0000259" key="9">
    <source>
        <dbReference type="Pfam" id="PF01694"/>
    </source>
</evidence>
<dbReference type="Gene3D" id="1.20.1540.10">
    <property type="entry name" value="Rhomboid-like"/>
    <property type="match status" value="1"/>
</dbReference>
<evidence type="ECO:0000256" key="3">
    <source>
        <dbReference type="ARBA" id="ARBA00022670"/>
    </source>
</evidence>
<gene>
    <name evidence="10" type="ORF">F444_07844</name>
</gene>
<dbReference type="SUPFAM" id="SSF144091">
    <property type="entry name" value="Rhomboid-like"/>
    <property type="match status" value="1"/>
</dbReference>
<evidence type="ECO:0000256" key="6">
    <source>
        <dbReference type="ARBA" id="ARBA00022989"/>
    </source>
</evidence>
<organism evidence="10 11">
    <name type="scientific">Phytophthora nicotianae P1976</name>
    <dbReference type="NCBI Taxonomy" id="1317066"/>
    <lineage>
        <taxon>Eukaryota</taxon>
        <taxon>Sar</taxon>
        <taxon>Stramenopiles</taxon>
        <taxon>Oomycota</taxon>
        <taxon>Peronosporomycetes</taxon>
        <taxon>Peronosporales</taxon>
        <taxon>Peronosporaceae</taxon>
        <taxon>Phytophthora</taxon>
    </lineage>
</organism>
<comment type="caution">
    <text evidence="10">The sequence shown here is derived from an EMBL/GenBank/DDBJ whole genome shotgun (WGS) entry which is preliminary data.</text>
</comment>
<dbReference type="AlphaFoldDB" id="A0A081ADL7"/>
<dbReference type="GO" id="GO:0004252">
    <property type="term" value="F:serine-type endopeptidase activity"/>
    <property type="evidence" value="ECO:0007669"/>
    <property type="project" value="InterPro"/>
</dbReference>
<dbReference type="Proteomes" id="UP000028582">
    <property type="component" value="Unassembled WGS sequence"/>
</dbReference>
<keyword evidence="6 8" id="KW-1133">Transmembrane helix</keyword>
<dbReference type="InterPro" id="IPR035952">
    <property type="entry name" value="Rhomboid-like_sf"/>
</dbReference>
<accession>A0A081ADL7</accession>
<sequence>MRVIGAANKKLNGNNAAFLFPLVVSSQFSSVTAGFYRDYCQKQKKTFCHLQFCNSKLMGLFRRKQKATDAGEKAEKVDADIPPPLMTVLKSVQEMDRKPPVTLSLMGVMYLLHVQVKRTPWLLLPFSLCPGKVAANKEIGAVFIAPLIHSEELYLYQSLLSFLWKGYKLEGRLGSIGFCILLVYLIVLSQILIVFGAHLISLGATRECFTGFSGVLTAMKVILNVNSPTFTKLYSFQVPTKYAAWLELFVTYLLVPKLPLLAQAAGLIAGYLYVVTPNSEELVGCLSQHVYRLLIRVGFIKKPVQWWQIWSKLVDSMRRRKQRRARQES</sequence>
<comment type="subcellular location">
    <subcellularLocation>
        <location evidence="1">Membrane</location>
        <topology evidence="1">Multi-pass membrane protein</topology>
    </subcellularLocation>
</comment>
<dbReference type="GO" id="GO:0016020">
    <property type="term" value="C:membrane"/>
    <property type="evidence" value="ECO:0007669"/>
    <property type="project" value="UniProtKB-SubCell"/>
</dbReference>
<dbReference type="OrthoDB" id="10257275at2759"/>
<evidence type="ECO:0000256" key="5">
    <source>
        <dbReference type="ARBA" id="ARBA00022801"/>
    </source>
</evidence>
<keyword evidence="4 8" id="KW-0812">Transmembrane</keyword>
<evidence type="ECO:0000256" key="2">
    <source>
        <dbReference type="ARBA" id="ARBA00009045"/>
    </source>
</evidence>
<reference evidence="10 11" key="1">
    <citation type="submission" date="2013-11" db="EMBL/GenBank/DDBJ databases">
        <title>The Genome Sequence of Phytophthora parasitica P1976.</title>
        <authorList>
            <consortium name="The Broad Institute Genomics Platform"/>
            <person name="Russ C."/>
            <person name="Tyler B."/>
            <person name="Panabieres F."/>
            <person name="Shan W."/>
            <person name="Tripathy S."/>
            <person name="Grunwald N."/>
            <person name="Machado M."/>
            <person name="Johnson C.S."/>
            <person name="Walker B."/>
            <person name="Young S."/>
            <person name="Zeng Q."/>
            <person name="Gargeya S."/>
            <person name="Fitzgerald M."/>
            <person name="Haas B."/>
            <person name="Abouelleil A."/>
            <person name="Allen A.W."/>
            <person name="Alvarado L."/>
            <person name="Arachchi H.M."/>
            <person name="Berlin A.M."/>
            <person name="Chapman S.B."/>
            <person name="Gainer-Dewar J."/>
            <person name="Goldberg J."/>
            <person name="Griggs A."/>
            <person name="Gujja S."/>
            <person name="Hansen M."/>
            <person name="Howarth C."/>
            <person name="Imamovic A."/>
            <person name="Ireland A."/>
            <person name="Larimer J."/>
            <person name="McCowan C."/>
            <person name="Murphy C."/>
            <person name="Pearson M."/>
            <person name="Poon T.W."/>
            <person name="Priest M."/>
            <person name="Roberts A."/>
            <person name="Saif S."/>
            <person name="Shea T."/>
            <person name="Sisk P."/>
            <person name="Sykes S."/>
            <person name="Wortman J."/>
            <person name="Nusbaum C."/>
            <person name="Birren B."/>
        </authorList>
    </citation>
    <scope>NUCLEOTIDE SEQUENCE [LARGE SCALE GENOMIC DNA]</scope>
    <source>
        <strain evidence="10 11">P1976</strain>
    </source>
</reference>
<evidence type="ECO:0000256" key="8">
    <source>
        <dbReference type="SAM" id="Phobius"/>
    </source>
</evidence>
<protein>
    <recommendedName>
        <fullName evidence="9">Peptidase S54 rhomboid domain-containing protein</fullName>
    </recommendedName>
</protein>
<evidence type="ECO:0000256" key="1">
    <source>
        <dbReference type="ARBA" id="ARBA00004141"/>
    </source>
</evidence>
<feature type="domain" description="Peptidase S54 rhomboid" evidence="9">
    <location>
        <begin position="142"/>
        <end position="275"/>
    </location>
</feature>